<sequence>MVVYITWLLAYTEWHECCVQLGRGHADDALTFREVSVRDTVFQCGRDPIVDCGGGFSICVLQPA</sequence>
<accession>A0A0P1AVR2</accession>
<dbReference type="AlphaFoldDB" id="A0A0P1AVR2"/>
<protein>
    <submittedName>
        <fullName evidence="1">Uncharacterized protein</fullName>
    </submittedName>
</protein>
<organism evidence="1 2">
    <name type="scientific">Plasmopara halstedii</name>
    <name type="common">Downy mildew of sunflower</name>
    <dbReference type="NCBI Taxonomy" id="4781"/>
    <lineage>
        <taxon>Eukaryota</taxon>
        <taxon>Sar</taxon>
        <taxon>Stramenopiles</taxon>
        <taxon>Oomycota</taxon>
        <taxon>Peronosporomycetes</taxon>
        <taxon>Peronosporales</taxon>
        <taxon>Peronosporaceae</taxon>
        <taxon>Plasmopara</taxon>
    </lineage>
</organism>
<proteinExistence type="predicted"/>
<name>A0A0P1AVR2_PLAHL</name>
<evidence type="ECO:0000313" key="1">
    <source>
        <dbReference type="EMBL" id="CEG45423.1"/>
    </source>
</evidence>
<keyword evidence="2" id="KW-1185">Reference proteome</keyword>
<evidence type="ECO:0000313" key="2">
    <source>
        <dbReference type="Proteomes" id="UP000054928"/>
    </source>
</evidence>
<reference evidence="2" key="1">
    <citation type="submission" date="2014-09" db="EMBL/GenBank/DDBJ databases">
        <authorList>
            <person name="Sharma Rahul"/>
            <person name="Thines Marco"/>
        </authorList>
    </citation>
    <scope>NUCLEOTIDE SEQUENCE [LARGE SCALE GENOMIC DNA]</scope>
</reference>
<dbReference type="RefSeq" id="XP_024581792.1">
    <property type="nucleotide sequence ID" value="XM_024716166.1"/>
</dbReference>
<dbReference type="Proteomes" id="UP000054928">
    <property type="component" value="Unassembled WGS sequence"/>
</dbReference>
<dbReference type="EMBL" id="CCYD01001572">
    <property type="protein sequence ID" value="CEG45423.1"/>
    <property type="molecule type" value="Genomic_DNA"/>
</dbReference>
<dbReference type="GeneID" id="36396775"/>